<name>A0A415K5S1_9BACE</name>
<evidence type="ECO:0000256" key="1">
    <source>
        <dbReference type="SAM" id="Phobius"/>
    </source>
</evidence>
<dbReference type="AlphaFoldDB" id="A0A415K5S1"/>
<keyword evidence="1" id="KW-1133">Transmembrane helix</keyword>
<dbReference type="EMBL" id="QROO01000061">
    <property type="protein sequence ID" value="RHL31610.1"/>
    <property type="molecule type" value="Genomic_DNA"/>
</dbReference>
<accession>A0A415K5S1</accession>
<comment type="caution">
    <text evidence="2">The sequence shown here is derived from an EMBL/GenBank/DDBJ whole genome shotgun (WGS) entry which is preliminary data.</text>
</comment>
<evidence type="ECO:0000313" key="3">
    <source>
        <dbReference type="Proteomes" id="UP000284495"/>
    </source>
</evidence>
<keyword evidence="1" id="KW-0472">Membrane</keyword>
<gene>
    <name evidence="2" type="ORF">DW027_26480</name>
</gene>
<feature type="transmembrane region" description="Helical" evidence="1">
    <location>
        <begin position="20"/>
        <end position="38"/>
    </location>
</feature>
<evidence type="ECO:0008006" key="4">
    <source>
        <dbReference type="Google" id="ProtNLM"/>
    </source>
</evidence>
<dbReference type="Proteomes" id="UP000284495">
    <property type="component" value="Unassembled WGS sequence"/>
</dbReference>
<proteinExistence type="predicted"/>
<sequence>MYHKWEGLFPITVYLMKIKFVKTISILLVLSALGFLVLRSEFFVQDEVRYVKEWYGKKLIFPEQMTFRLYGKESVDYDYSTADYKILALMDSVSCIECQLRIDDWKRFITDVDSLTNANIRYLFVMKPVSERNLYDVLKDEDFQIPVCTDGAEFRKINKMEFPGTHVFLLDQNNQIICVGNPLLRKRIRELYFNLMN</sequence>
<organism evidence="2 3">
    <name type="scientific">Bacteroides xylanisolvens</name>
    <dbReference type="NCBI Taxonomy" id="371601"/>
    <lineage>
        <taxon>Bacteria</taxon>
        <taxon>Pseudomonadati</taxon>
        <taxon>Bacteroidota</taxon>
        <taxon>Bacteroidia</taxon>
        <taxon>Bacteroidales</taxon>
        <taxon>Bacteroidaceae</taxon>
        <taxon>Bacteroides</taxon>
    </lineage>
</organism>
<evidence type="ECO:0000313" key="2">
    <source>
        <dbReference type="EMBL" id="RHL31610.1"/>
    </source>
</evidence>
<reference evidence="2 3" key="1">
    <citation type="submission" date="2018-08" db="EMBL/GenBank/DDBJ databases">
        <title>A genome reference for cultivated species of the human gut microbiota.</title>
        <authorList>
            <person name="Zou Y."/>
            <person name="Xue W."/>
            <person name="Luo G."/>
        </authorList>
    </citation>
    <scope>NUCLEOTIDE SEQUENCE [LARGE SCALE GENOMIC DNA]</scope>
    <source>
        <strain evidence="2 3">AF38-2</strain>
    </source>
</reference>
<protein>
    <recommendedName>
        <fullName evidence="4">Redoxin domain-containing protein</fullName>
    </recommendedName>
</protein>
<keyword evidence="1" id="KW-0812">Transmembrane</keyword>